<comment type="caution">
    <text evidence="2">The sequence shown here is derived from an EMBL/GenBank/DDBJ whole genome shotgun (WGS) entry which is preliminary data.</text>
</comment>
<sequence>MGAGAAVATGAGLALQSRLTGELGTRLGDGVTASLISTSIGMFLLLTLVPALPAGRRGTRMLFSALRNGGLRPWHCAGGVCGALFVAGQGISVGALGVAVFTVAVVGGTAVGSLAVDHRGLGPAGHQPITAVRVGCAMACVAAVALAGFDRMSGAVSPVLLLLPVLAGAGIALQSAVNGRVAAATGSPWPATLLNFVVAAITLSVVLLVELALGGGPAGALPAEPRLYLAGLLGVAAITVATLVVRYLGVLVFGLAGVAGQLLGAVVIDLVAPGPRPTALTWIGAALTLAAVMLVARSGAVTRSGRG</sequence>
<dbReference type="AlphaFoldDB" id="A0A1R0KS14"/>
<organism evidence="2 3">
    <name type="scientific">Amycolatopsis coloradensis</name>
    <dbReference type="NCBI Taxonomy" id="76021"/>
    <lineage>
        <taxon>Bacteria</taxon>
        <taxon>Bacillati</taxon>
        <taxon>Actinomycetota</taxon>
        <taxon>Actinomycetes</taxon>
        <taxon>Pseudonocardiales</taxon>
        <taxon>Pseudonocardiaceae</taxon>
        <taxon>Amycolatopsis</taxon>
    </lineage>
</organism>
<evidence type="ECO:0000313" key="2">
    <source>
        <dbReference type="EMBL" id="OLZ50609.1"/>
    </source>
</evidence>
<keyword evidence="1" id="KW-0472">Membrane</keyword>
<feature type="transmembrane region" description="Helical" evidence="1">
    <location>
        <begin position="155"/>
        <end position="173"/>
    </location>
</feature>
<feature type="transmembrane region" description="Helical" evidence="1">
    <location>
        <begin position="279"/>
        <end position="296"/>
    </location>
</feature>
<keyword evidence="1" id="KW-1133">Transmembrane helix</keyword>
<feature type="transmembrane region" description="Helical" evidence="1">
    <location>
        <begin position="193"/>
        <end position="215"/>
    </location>
</feature>
<feature type="transmembrane region" description="Helical" evidence="1">
    <location>
        <begin position="227"/>
        <end position="245"/>
    </location>
</feature>
<dbReference type="EMBL" id="MQUQ01000010">
    <property type="protein sequence ID" value="OLZ50609.1"/>
    <property type="molecule type" value="Genomic_DNA"/>
</dbReference>
<keyword evidence="3" id="KW-1185">Reference proteome</keyword>
<protein>
    <recommendedName>
        <fullName evidence="4">EamA-like transporter family protein</fullName>
    </recommendedName>
</protein>
<dbReference type="InterPro" id="IPR006750">
    <property type="entry name" value="YdcZ"/>
</dbReference>
<dbReference type="OrthoDB" id="6463253at2"/>
<dbReference type="PANTHER" id="PTHR34821">
    <property type="entry name" value="INNER MEMBRANE PROTEIN YDCZ"/>
    <property type="match status" value="1"/>
</dbReference>
<dbReference type="GO" id="GO:0005886">
    <property type="term" value="C:plasma membrane"/>
    <property type="evidence" value="ECO:0007669"/>
    <property type="project" value="TreeGrafter"/>
</dbReference>
<evidence type="ECO:0000313" key="3">
    <source>
        <dbReference type="Proteomes" id="UP000187486"/>
    </source>
</evidence>
<keyword evidence="1" id="KW-0812">Transmembrane</keyword>
<accession>A0A1R0KS14</accession>
<reference evidence="2 3" key="1">
    <citation type="submission" date="2016-01" db="EMBL/GenBank/DDBJ databases">
        <title>Amycolatopsis coloradensis genome sequencing and assembly.</title>
        <authorList>
            <person name="Mayilraj S."/>
        </authorList>
    </citation>
    <scope>NUCLEOTIDE SEQUENCE [LARGE SCALE GENOMIC DNA]</scope>
    <source>
        <strain evidence="2 3">DSM 44225</strain>
    </source>
</reference>
<proteinExistence type="predicted"/>
<dbReference type="Pfam" id="PF04657">
    <property type="entry name" value="DMT_YdcZ"/>
    <property type="match status" value="2"/>
</dbReference>
<gene>
    <name evidence="2" type="ORF">BS329_19540</name>
</gene>
<feature type="transmembrane region" description="Helical" evidence="1">
    <location>
        <begin position="97"/>
        <end position="116"/>
    </location>
</feature>
<feature type="transmembrane region" description="Helical" evidence="1">
    <location>
        <begin position="30"/>
        <end position="52"/>
    </location>
</feature>
<dbReference type="Proteomes" id="UP000187486">
    <property type="component" value="Unassembled WGS sequence"/>
</dbReference>
<dbReference type="PANTHER" id="PTHR34821:SF2">
    <property type="entry name" value="INNER MEMBRANE PROTEIN YDCZ"/>
    <property type="match status" value="1"/>
</dbReference>
<evidence type="ECO:0008006" key="4">
    <source>
        <dbReference type="Google" id="ProtNLM"/>
    </source>
</evidence>
<feature type="transmembrane region" description="Helical" evidence="1">
    <location>
        <begin position="128"/>
        <end position="149"/>
    </location>
</feature>
<dbReference type="STRING" id="76021.BS329_19540"/>
<evidence type="ECO:0000256" key="1">
    <source>
        <dbReference type="SAM" id="Phobius"/>
    </source>
</evidence>
<name>A0A1R0KS14_9PSEU</name>